<dbReference type="Pfam" id="PF02780">
    <property type="entry name" value="Transketolase_C"/>
    <property type="match status" value="1"/>
</dbReference>
<dbReference type="Gene3D" id="3.40.50.920">
    <property type="match status" value="1"/>
</dbReference>
<dbReference type="InterPro" id="IPR051157">
    <property type="entry name" value="PDH/Transketolase"/>
</dbReference>
<comment type="cofactor">
    <cofactor evidence="1">
        <name>thiamine diphosphate</name>
        <dbReference type="ChEBI" id="CHEBI:58937"/>
    </cofactor>
</comment>
<name>A0A660S8U6_UNCT6</name>
<dbReference type="Pfam" id="PF02779">
    <property type="entry name" value="Transket_pyr"/>
    <property type="match status" value="1"/>
</dbReference>
<dbReference type="InterPro" id="IPR029061">
    <property type="entry name" value="THDP-binding"/>
</dbReference>
<dbReference type="AlphaFoldDB" id="A0A660S8U6"/>
<dbReference type="CDD" id="cd07033">
    <property type="entry name" value="TPP_PYR_DXS_TK_like"/>
    <property type="match status" value="1"/>
</dbReference>
<dbReference type="SMART" id="SM00861">
    <property type="entry name" value="Transket_pyr"/>
    <property type="match status" value="1"/>
</dbReference>
<accession>A0A660S8U6</accession>
<dbReference type="GO" id="GO:0016740">
    <property type="term" value="F:transferase activity"/>
    <property type="evidence" value="ECO:0007669"/>
    <property type="project" value="UniProtKB-KW"/>
</dbReference>
<organism evidence="6 7">
    <name type="scientific">candidate division TA06 bacterium</name>
    <dbReference type="NCBI Taxonomy" id="2250710"/>
    <lineage>
        <taxon>Bacteria</taxon>
        <taxon>Bacteria division TA06</taxon>
    </lineage>
</organism>
<dbReference type="SUPFAM" id="SSF52518">
    <property type="entry name" value="Thiamin diphosphate-binding fold (THDP-binding)"/>
    <property type="match status" value="1"/>
</dbReference>
<evidence type="ECO:0000259" key="5">
    <source>
        <dbReference type="SMART" id="SM00861"/>
    </source>
</evidence>
<evidence type="ECO:0000256" key="3">
    <source>
        <dbReference type="ARBA" id="ARBA00022679"/>
    </source>
</evidence>
<comment type="caution">
    <text evidence="6">The sequence shown here is derived from an EMBL/GenBank/DDBJ whole genome shotgun (WGS) entry which is preliminary data.</text>
</comment>
<dbReference type="FunFam" id="3.40.50.970:FF:000129">
    <property type="entry name" value="Transketolase"/>
    <property type="match status" value="1"/>
</dbReference>
<dbReference type="PANTHER" id="PTHR43825:SF1">
    <property type="entry name" value="TRANSKETOLASE-LIKE PYRIMIDINE-BINDING DOMAIN-CONTAINING PROTEIN"/>
    <property type="match status" value="1"/>
</dbReference>
<reference evidence="6 7" key="1">
    <citation type="submission" date="2018-06" db="EMBL/GenBank/DDBJ databases">
        <title>Extensive metabolic versatility and redundancy in microbially diverse, dynamic hydrothermal sediments.</title>
        <authorList>
            <person name="Dombrowski N."/>
            <person name="Teske A."/>
            <person name="Baker B.J."/>
        </authorList>
    </citation>
    <scope>NUCLEOTIDE SEQUENCE [LARGE SCALE GENOMIC DNA]</scope>
    <source>
        <strain evidence="6">B35_G9</strain>
    </source>
</reference>
<sequence>MSELYSLRKIYGETLVKIADKYPEIVVLDADLAKSTKTQLFAQKYPNRFFDMGIAEADMVATAAGLASCGKIPYVSSFAMFATGKCWEQVRNTIAYSKFNVKIVATHACLSVGEDGASHQACEDVAVMNVIPNMNIIVPSDDVSTRFFTEEIAKIKGPFYMRLPRSETERIYSDNKKFVFGKEEVLRDGGNVTIFSMGLMTGIAIKAADKLRKNGIKVNVVDILTVKPIDKDTIIEFLKKSGKAVVCEEHEINGGITSIISTIASMNYPSKLRSVSITDKFGQSGDWKELFSIYGLTEDNIIKNVMELEND</sequence>
<dbReference type="PROSITE" id="PS00802">
    <property type="entry name" value="TRANSKETOLASE_2"/>
    <property type="match status" value="1"/>
</dbReference>
<feature type="domain" description="Transketolase-like pyrimidine-binding" evidence="5">
    <location>
        <begin position="5"/>
        <end position="171"/>
    </location>
</feature>
<dbReference type="InterPro" id="IPR033248">
    <property type="entry name" value="Transketolase_C"/>
</dbReference>
<dbReference type="InterPro" id="IPR005475">
    <property type="entry name" value="Transketolase-like_Pyr-bd"/>
</dbReference>
<dbReference type="InterPro" id="IPR009014">
    <property type="entry name" value="Transketo_C/PFOR_II"/>
</dbReference>
<evidence type="ECO:0000313" key="6">
    <source>
        <dbReference type="EMBL" id="RKX65595.1"/>
    </source>
</evidence>
<proteinExistence type="inferred from homology"/>
<keyword evidence="4" id="KW-0786">Thiamine pyrophosphate</keyword>
<evidence type="ECO:0000256" key="1">
    <source>
        <dbReference type="ARBA" id="ARBA00001964"/>
    </source>
</evidence>
<dbReference type="PANTHER" id="PTHR43825">
    <property type="entry name" value="PYRUVATE DEHYDROGENASE E1 COMPONENT"/>
    <property type="match status" value="1"/>
</dbReference>
<evidence type="ECO:0000256" key="4">
    <source>
        <dbReference type="ARBA" id="ARBA00023052"/>
    </source>
</evidence>
<evidence type="ECO:0000313" key="7">
    <source>
        <dbReference type="Proteomes" id="UP000282321"/>
    </source>
</evidence>
<dbReference type="InterPro" id="IPR020826">
    <property type="entry name" value="Transketolase_BS"/>
</dbReference>
<dbReference type="Gene3D" id="3.40.50.970">
    <property type="match status" value="1"/>
</dbReference>
<dbReference type="SUPFAM" id="SSF52922">
    <property type="entry name" value="TK C-terminal domain-like"/>
    <property type="match status" value="1"/>
</dbReference>
<evidence type="ECO:0000256" key="2">
    <source>
        <dbReference type="ARBA" id="ARBA00007131"/>
    </source>
</evidence>
<dbReference type="Proteomes" id="UP000282321">
    <property type="component" value="Unassembled WGS sequence"/>
</dbReference>
<keyword evidence="3" id="KW-0808">Transferase</keyword>
<comment type="similarity">
    <text evidence="2">Belongs to the transketolase family.</text>
</comment>
<gene>
    <name evidence="6" type="ORF">DRP44_05995</name>
</gene>
<protein>
    <submittedName>
        <fullName evidence="6">Transketolase family protein</fullName>
    </submittedName>
</protein>
<dbReference type="EMBL" id="QNBC01000082">
    <property type="protein sequence ID" value="RKX65595.1"/>
    <property type="molecule type" value="Genomic_DNA"/>
</dbReference>